<dbReference type="OrthoDB" id="5243448at2"/>
<keyword evidence="1" id="KW-0812">Transmembrane</keyword>
<feature type="transmembrane region" description="Helical" evidence="1">
    <location>
        <begin position="284"/>
        <end position="304"/>
    </location>
</feature>
<dbReference type="RefSeq" id="WP_063071729.1">
    <property type="nucleotide sequence ID" value="NZ_LQXA01000034.1"/>
</dbReference>
<sequence length="331" mass="35123">MDLDAYTAAHRDGWDRLARLAGRRRLTGPDADELVDRYQAGAAELSAIQAAAGSTAQGDRLSIALSRARMRFTGETTNVAARIPAFFALDLPAALYRIRWLTLAVTLATVGLIALYATWILRDPSAIAALGSDADLRKYADDQFVDYYSANPAASFTGQVWTNNAWIAAQCVAFGITGVWVPYVLLQNAQGIGTTTAVMFHYGEGGTFFSYILPHGLLELTAIFVAAAAGLRISWSWIAPGARTRGQALAEDGRALITVAMGLVLVLLASGIIEGFVTPQPWPVPVKVGIGVVALGAFLFYMVVVGGRAVRAGATGDLDEFEAGGRRIVAG</sequence>
<gene>
    <name evidence="2" type="ORF">AWH51_10825</name>
</gene>
<dbReference type="EMBL" id="LQXA01000034">
    <property type="protein sequence ID" value="KZC94977.1"/>
    <property type="molecule type" value="Genomic_DNA"/>
</dbReference>
<evidence type="ECO:0000313" key="2">
    <source>
        <dbReference type="EMBL" id="KZC94977.1"/>
    </source>
</evidence>
<protein>
    <recommendedName>
        <fullName evidence="4">Stage II sporulation protein M</fullName>
    </recommendedName>
</protein>
<dbReference type="PANTHER" id="PTHR35337:SF1">
    <property type="entry name" value="SLR1478 PROTEIN"/>
    <property type="match status" value="1"/>
</dbReference>
<evidence type="ECO:0008006" key="4">
    <source>
        <dbReference type="Google" id="ProtNLM"/>
    </source>
</evidence>
<dbReference type="Proteomes" id="UP000076218">
    <property type="component" value="Unassembled WGS sequence"/>
</dbReference>
<keyword evidence="1" id="KW-1133">Transmembrane helix</keyword>
<accession>A0A154V101</accession>
<evidence type="ECO:0000256" key="1">
    <source>
        <dbReference type="SAM" id="Phobius"/>
    </source>
</evidence>
<feature type="transmembrane region" description="Helical" evidence="1">
    <location>
        <begin position="100"/>
        <end position="121"/>
    </location>
</feature>
<reference evidence="2 3" key="1">
    <citation type="submission" date="2016-01" db="EMBL/GenBank/DDBJ databases">
        <title>Draft genome sequence of Clavibacter michiganensis subsp. tessellarius DOAB 609.</title>
        <authorList>
            <person name="Tambong J.T."/>
        </authorList>
    </citation>
    <scope>NUCLEOTIDE SEQUENCE [LARGE SCALE GENOMIC DNA]</scope>
    <source>
        <strain evidence="2 3">DOAB 609</strain>
    </source>
</reference>
<proteinExistence type="predicted"/>
<keyword evidence="1" id="KW-0472">Membrane</keyword>
<name>A0A154V101_9MICO</name>
<comment type="caution">
    <text evidence="2">The sequence shown here is derived from an EMBL/GenBank/DDBJ whole genome shotgun (WGS) entry which is preliminary data.</text>
</comment>
<dbReference type="InterPro" id="IPR002798">
    <property type="entry name" value="SpoIIM-like"/>
</dbReference>
<dbReference type="Pfam" id="PF01944">
    <property type="entry name" value="SpoIIM"/>
    <property type="match status" value="1"/>
</dbReference>
<feature type="transmembrane region" description="Helical" evidence="1">
    <location>
        <begin position="208"/>
        <end position="234"/>
    </location>
</feature>
<dbReference type="STRING" id="31965.AWH51_10825"/>
<organism evidence="2 3">
    <name type="scientific">Clavibacter tessellarius</name>
    <dbReference type="NCBI Taxonomy" id="31965"/>
    <lineage>
        <taxon>Bacteria</taxon>
        <taxon>Bacillati</taxon>
        <taxon>Actinomycetota</taxon>
        <taxon>Actinomycetes</taxon>
        <taxon>Micrococcales</taxon>
        <taxon>Microbacteriaceae</taxon>
        <taxon>Clavibacter</taxon>
    </lineage>
</organism>
<dbReference type="PANTHER" id="PTHR35337">
    <property type="entry name" value="SLR1478 PROTEIN"/>
    <property type="match status" value="1"/>
</dbReference>
<dbReference type="AlphaFoldDB" id="A0A154V101"/>
<evidence type="ECO:0000313" key="3">
    <source>
        <dbReference type="Proteomes" id="UP000076218"/>
    </source>
</evidence>
<feature type="transmembrane region" description="Helical" evidence="1">
    <location>
        <begin position="255"/>
        <end position="278"/>
    </location>
</feature>